<name>A0A8S9ZPF4_9BILA</name>
<reference evidence="1" key="1">
    <citation type="journal article" date="2020" name="Ecol. Evol.">
        <title>Genome structure and content of the rice root-knot nematode (Meloidogyne graminicola).</title>
        <authorList>
            <person name="Phan N.T."/>
            <person name="Danchin E.G.J."/>
            <person name="Klopp C."/>
            <person name="Perfus-Barbeoch L."/>
            <person name="Kozlowski D.K."/>
            <person name="Koutsovoulos G.D."/>
            <person name="Lopez-Roques C."/>
            <person name="Bouchez O."/>
            <person name="Zahm M."/>
            <person name="Besnard G."/>
            <person name="Bellafiore S."/>
        </authorList>
    </citation>
    <scope>NUCLEOTIDE SEQUENCE</scope>
    <source>
        <strain evidence="1">VN-18</strain>
    </source>
</reference>
<gene>
    <name evidence="1" type="ORF">Mgra_00005258</name>
</gene>
<dbReference type="EMBL" id="JABEBT010000044">
    <property type="protein sequence ID" value="KAF7635289.1"/>
    <property type="molecule type" value="Genomic_DNA"/>
</dbReference>
<evidence type="ECO:0000313" key="2">
    <source>
        <dbReference type="Proteomes" id="UP000605970"/>
    </source>
</evidence>
<evidence type="ECO:0000313" key="1">
    <source>
        <dbReference type="EMBL" id="KAF7635289.1"/>
    </source>
</evidence>
<accession>A0A8S9ZPF4</accession>
<keyword evidence="2" id="KW-1185">Reference proteome</keyword>
<comment type="caution">
    <text evidence="1">The sequence shown here is derived from an EMBL/GenBank/DDBJ whole genome shotgun (WGS) entry which is preliminary data.</text>
</comment>
<proteinExistence type="predicted"/>
<dbReference type="Proteomes" id="UP000605970">
    <property type="component" value="Unassembled WGS sequence"/>
</dbReference>
<dbReference type="AlphaFoldDB" id="A0A8S9ZPF4"/>
<sequence>MMKATRNVLERKIIIVVELYGRDVFNNEFILIGSSKDSFFGLSLDYNSELLNTMYDIIFGL</sequence>
<protein>
    <submittedName>
        <fullName evidence="1">Uncharacterized protein</fullName>
    </submittedName>
</protein>
<organism evidence="1 2">
    <name type="scientific">Meloidogyne graminicola</name>
    <dbReference type="NCBI Taxonomy" id="189291"/>
    <lineage>
        <taxon>Eukaryota</taxon>
        <taxon>Metazoa</taxon>
        <taxon>Ecdysozoa</taxon>
        <taxon>Nematoda</taxon>
        <taxon>Chromadorea</taxon>
        <taxon>Rhabditida</taxon>
        <taxon>Tylenchina</taxon>
        <taxon>Tylenchomorpha</taxon>
        <taxon>Tylenchoidea</taxon>
        <taxon>Meloidogynidae</taxon>
        <taxon>Meloidogyninae</taxon>
        <taxon>Meloidogyne</taxon>
    </lineage>
</organism>